<feature type="transmembrane region" description="Helical" evidence="7">
    <location>
        <begin position="102"/>
        <end position="122"/>
    </location>
</feature>
<sequence>MGGPEVASHAAGDVKDEVTNTSERSPSPSSDNYREAFLATFDAAEDKRIMRKVDRRFLLLIGLLYMIKNIDYTNAATVKVLQVGQPRNVLNELNMTADEYNWVQSIYFISYIVFEVPSNLLLKKMTPRHWQSRIVVSWGLVLACHAAVKNKEGLYAARFFLGMMEAGMFPGIAAQLCSWYRSDEMGKPIMWMFGFQNCSGVVGSIIAYGLSYMNGLGDLSAWQWVYLLEGLFTILFGGVVYFILPDYPKSPRSNKWLTPREQEYIELRLTENAPRTHDAAFSRKEIIASLKDPRTYSFCLSQVLMNLGGYGLQWQLPTVTTSLGFASLPRNQLLNIPPAAASVLAIIFAGWFLSRAYTTRPQFIMFICAGALAFFLVLCVNVSKGAIYVACVFGTMFYSVYFIPFWAWRSASLIGTTGTAFTLAFQSCIGQVGGVVGPQLFQSKYAYNGYKTSFAICASAIAASWIANCWTWWLTSKNERDVMEVRRLRIKAKKEDGKVYTGQDVRLEV</sequence>
<feature type="compositionally biased region" description="Polar residues" evidence="6">
    <location>
        <begin position="19"/>
        <end position="31"/>
    </location>
</feature>
<dbReference type="Proteomes" id="UP000053317">
    <property type="component" value="Unassembled WGS sequence"/>
</dbReference>
<dbReference type="EMBL" id="LCWF01000121">
    <property type="protein sequence ID" value="KKY18461.1"/>
    <property type="molecule type" value="Genomic_DNA"/>
</dbReference>
<keyword evidence="4 7" id="KW-1133">Transmembrane helix</keyword>
<keyword evidence="9" id="KW-1185">Reference proteome</keyword>
<evidence type="ECO:0000256" key="7">
    <source>
        <dbReference type="SAM" id="Phobius"/>
    </source>
</evidence>
<dbReference type="GO" id="GO:0016020">
    <property type="term" value="C:membrane"/>
    <property type="evidence" value="ECO:0007669"/>
    <property type="project" value="UniProtKB-SubCell"/>
</dbReference>
<proteinExistence type="predicted"/>
<keyword evidence="5 7" id="KW-0472">Membrane</keyword>
<feature type="transmembrane region" description="Helical" evidence="7">
    <location>
        <begin position="339"/>
        <end position="357"/>
    </location>
</feature>
<feature type="region of interest" description="Disordered" evidence="6">
    <location>
        <begin position="1"/>
        <end position="31"/>
    </location>
</feature>
<dbReference type="OrthoDB" id="2985014at2759"/>
<keyword evidence="2" id="KW-0813">Transport</keyword>
<name>A0A0G2E801_PHACM</name>
<accession>A0A0G2E801</accession>
<dbReference type="SUPFAM" id="SSF103473">
    <property type="entry name" value="MFS general substrate transporter"/>
    <property type="match status" value="1"/>
</dbReference>
<dbReference type="AlphaFoldDB" id="A0A0G2E801"/>
<organism evidence="8 9">
    <name type="scientific">Phaeomoniella chlamydospora</name>
    <name type="common">Phaeoacremonium chlamydosporum</name>
    <dbReference type="NCBI Taxonomy" id="158046"/>
    <lineage>
        <taxon>Eukaryota</taxon>
        <taxon>Fungi</taxon>
        <taxon>Dikarya</taxon>
        <taxon>Ascomycota</taxon>
        <taxon>Pezizomycotina</taxon>
        <taxon>Eurotiomycetes</taxon>
        <taxon>Chaetothyriomycetidae</taxon>
        <taxon>Phaeomoniellales</taxon>
        <taxon>Phaeomoniellaceae</taxon>
        <taxon>Phaeomoniella</taxon>
    </lineage>
</organism>
<feature type="transmembrane region" description="Helical" evidence="7">
    <location>
        <begin position="189"/>
        <end position="212"/>
    </location>
</feature>
<feature type="transmembrane region" description="Helical" evidence="7">
    <location>
        <begin position="224"/>
        <end position="244"/>
    </location>
</feature>
<comment type="caution">
    <text evidence="8">The sequence shown here is derived from an EMBL/GenBank/DDBJ whole genome shotgun (WGS) entry which is preliminary data.</text>
</comment>
<evidence type="ECO:0000256" key="4">
    <source>
        <dbReference type="ARBA" id="ARBA00022989"/>
    </source>
</evidence>
<reference evidence="8 9" key="2">
    <citation type="submission" date="2015-05" db="EMBL/GenBank/DDBJ databases">
        <authorList>
            <person name="Morales-Cruz A."/>
            <person name="Amrine K.C."/>
            <person name="Cantu D."/>
        </authorList>
    </citation>
    <scope>NUCLEOTIDE SEQUENCE [LARGE SCALE GENOMIC DNA]</scope>
    <source>
        <strain evidence="8">UCRPC4</strain>
    </source>
</reference>
<feature type="transmembrane region" description="Helical" evidence="7">
    <location>
        <begin position="363"/>
        <end position="380"/>
    </location>
</feature>
<dbReference type="Pfam" id="PF07690">
    <property type="entry name" value="MFS_1"/>
    <property type="match status" value="1"/>
</dbReference>
<dbReference type="InterPro" id="IPR011701">
    <property type="entry name" value="MFS"/>
</dbReference>
<feature type="transmembrane region" description="Helical" evidence="7">
    <location>
        <begin position="387"/>
        <end position="408"/>
    </location>
</feature>
<dbReference type="GO" id="GO:0022857">
    <property type="term" value="F:transmembrane transporter activity"/>
    <property type="evidence" value="ECO:0007669"/>
    <property type="project" value="InterPro"/>
</dbReference>
<comment type="subcellular location">
    <subcellularLocation>
        <location evidence="1">Membrane</location>
        <topology evidence="1">Multi-pass membrane protein</topology>
    </subcellularLocation>
</comment>
<keyword evidence="3 7" id="KW-0812">Transmembrane</keyword>
<evidence type="ECO:0000256" key="5">
    <source>
        <dbReference type="ARBA" id="ARBA00023136"/>
    </source>
</evidence>
<dbReference type="PANTHER" id="PTHR43791">
    <property type="entry name" value="PERMEASE-RELATED"/>
    <property type="match status" value="1"/>
</dbReference>
<evidence type="ECO:0000256" key="2">
    <source>
        <dbReference type="ARBA" id="ARBA00022448"/>
    </source>
</evidence>
<dbReference type="Gene3D" id="1.20.1250.20">
    <property type="entry name" value="MFS general substrate transporter like domains"/>
    <property type="match status" value="2"/>
</dbReference>
<evidence type="ECO:0000313" key="8">
    <source>
        <dbReference type="EMBL" id="KKY18461.1"/>
    </source>
</evidence>
<dbReference type="PANTHER" id="PTHR43791:SF91">
    <property type="entry name" value="MAJOR FACILITATOR SUPERFAMILY (MFS) PROFILE DOMAIN-CONTAINING PROTEIN-RELATED"/>
    <property type="match status" value="1"/>
</dbReference>
<evidence type="ECO:0000313" key="9">
    <source>
        <dbReference type="Proteomes" id="UP000053317"/>
    </source>
</evidence>
<reference evidence="8 9" key="1">
    <citation type="submission" date="2015-05" db="EMBL/GenBank/DDBJ databases">
        <title>Distinctive expansion of gene families associated with plant cell wall degradation and secondary metabolism in the genomes of grapevine trunk pathogens.</title>
        <authorList>
            <person name="Lawrence D.P."/>
            <person name="Travadon R."/>
            <person name="Rolshausen P.E."/>
            <person name="Baumgartner K."/>
        </authorList>
    </citation>
    <scope>NUCLEOTIDE SEQUENCE [LARGE SCALE GENOMIC DNA]</scope>
    <source>
        <strain evidence="8">UCRPC4</strain>
    </source>
</reference>
<gene>
    <name evidence="8" type="ORF">UCRPC4_g04930</name>
</gene>
<dbReference type="InterPro" id="IPR036259">
    <property type="entry name" value="MFS_trans_sf"/>
</dbReference>
<evidence type="ECO:0000256" key="3">
    <source>
        <dbReference type="ARBA" id="ARBA00022692"/>
    </source>
</evidence>
<feature type="transmembrane region" description="Helical" evidence="7">
    <location>
        <begin position="453"/>
        <end position="473"/>
    </location>
</feature>
<feature type="transmembrane region" description="Helical" evidence="7">
    <location>
        <begin position="57"/>
        <end position="82"/>
    </location>
</feature>
<protein>
    <submittedName>
        <fullName evidence="8">Putative vitamin h</fullName>
    </submittedName>
</protein>
<evidence type="ECO:0000256" key="6">
    <source>
        <dbReference type="SAM" id="MobiDB-lite"/>
    </source>
</evidence>
<evidence type="ECO:0000256" key="1">
    <source>
        <dbReference type="ARBA" id="ARBA00004141"/>
    </source>
</evidence>